<dbReference type="Proteomes" id="UP000722050">
    <property type="component" value="Unassembled WGS sequence"/>
</dbReference>
<comment type="caution">
    <text evidence="1">The sequence shown here is derived from an EMBL/GenBank/DDBJ whole genome shotgun (WGS) entry which is preliminary data.</text>
</comment>
<gene>
    <name evidence="1" type="ORF">HXM71_07175</name>
</gene>
<sequence>MSIKKLHGSSVTNFTLEDFSARGGYNIITGPDIDVLFDACKYVQSDDIRKAAAHFEIIRSRMVDKPGINLELAKVPVRGWRIFAIQHVVGSPHFLNLIGECEVELNFDDGRTKDDYVYRLKRFRAQYHLEQHTGIIVFHDHGYTGSGEIEQMIFCDLSQDTYD</sequence>
<name>A0A930EHU8_9FIRM</name>
<proteinExistence type="predicted"/>
<accession>A0A930EHU8</accession>
<evidence type="ECO:0000313" key="1">
    <source>
        <dbReference type="EMBL" id="MBF1352877.1"/>
    </source>
</evidence>
<dbReference type="AlphaFoldDB" id="A0A930EHU8"/>
<evidence type="ECO:0000313" key="2">
    <source>
        <dbReference type="Proteomes" id="UP000722050"/>
    </source>
</evidence>
<organism evidence="1 2">
    <name type="scientific">Mogibacterium diversum</name>
    <dbReference type="NCBI Taxonomy" id="114527"/>
    <lineage>
        <taxon>Bacteria</taxon>
        <taxon>Bacillati</taxon>
        <taxon>Bacillota</taxon>
        <taxon>Clostridia</taxon>
        <taxon>Peptostreptococcales</taxon>
        <taxon>Anaerovoracaceae</taxon>
        <taxon>Mogibacterium</taxon>
    </lineage>
</organism>
<protein>
    <submittedName>
        <fullName evidence="1">Uncharacterized protein</fullName>
    </submittedName>
</protein>
<reference evidence="1" key="1">
    <citation type="submission" date="2020-04" db="EMBL/GenBank/DDBJ databases">
        <title>Deep metagenomics examines the oral microbiome during advanced dental caries in children, revealing novel taxa and co-occurrences with host molecules.</title>
        <authorList>
            <person name="Baker J.L."/>
            <person name="Morton J.T."/>
            <person name="Dinis M."/>
            <person name="Alvarez R."/>
            <person name="Tran N.C."/>
            <person name="Knight R."/>
            <person name="Edlund A."/>
        </authorList>
    </citation>
    <scope>NUCLEOTIDE SEQUENCE</scope>
    <source>
        <strain evidence="1">JCVI_24_bin.8</strain>
    </source>
</reference>
<dbReference type="EMBL" id="JABZQH010000315">
    <property type="protein sequence ID" value="MBF1352877.1"/>
    <property type="molecule type" value="Genomic_DNA"/>
</dbReference>